<organism evidence="3 4">
    <name type="scientific">Actinomycetospora corticicola</name>
    <dbReference type="NCBI Taxonomy" id="663602"/>
    <lineage>
        <taxon>Bacteria</taxon>
        <taxon>Bacillati</taxon>
        <taxon>Actinomycetota</taxon>
        <taxon>Actinomycetes</taxon>
        <taxon>Pseudonocardiales</taxon>
        <taxon>Pseudonocardiaceae</taxon>
        <taxon>Actinomycetospora</taxon>
    </lineage>
</organism>
<dbReference type="RefSeq" id="WP_179797085.1">
    <property type="nucleotide sequence ID" value="NZ_BAABHP010000002.1"/>
</dbReference>
<comment type="caution">
    <text evidence="3">The sequence shown here is derived from an EMBL/GenBank/DDBJ whole genome shotgun (WGS) entry which is preliminary data.</text>
</comment>
<dbReference type="Gene3D" id="3.90.180.10">
    <property type="entry name" value="Medium-chain alcohol dehydrogenases, catalytic domain"/>
    <property type="match status" value="1"/>
</dbReference>
<dbReference type="Pfam" id="PF16884">
    <property type="entry name" value="ADH_N_2"/>
    <property type="match status" value="1"/>
</dbReference>
<dbReference type="Proteomes" id="UP000535890">
    <property type="component" value="Unassembled WGS sequence"/>
</dbReference>
<dbReference type="InterPro" id="IPR036291">
    <property type="entry name" value="NAD(P)-bd_dom_sf"/>
</dbReference>
<accession>A0A7Y9J906</accession>
<dbReference type="FunFam" id="3.40.50.720:FF:000121">
    <property type="entry name" value="Prostaglandin reductase 2"/>
    <property type="match status" value="1"/>
</dbReference>
<gene>
    <name evidence="3" type="ORF">BJ983_005920</name>
</gene>
<dbReference type="CDD" id="cd05288">
    <property type="entry name" value="PGDH"/>
    <property type="match status" value="1"/>
</dbReference>
<name>A0A7Y9J906_9PSEU</name>
<dbReference type="InterPro" id="IPR020843">
    <property type="entry name" value="ER"/>
</dbReference>
<dbReference type="EMBL" id="JACCBN010000001">
    <property type="protein sequence ID" value="NYD39818.1"/>
    <property type="molecule type" value="Genomic_DNA"/>
</dbReference>
<sequence>MTRTGERPVVAHEWVLDRLLEGPLRPDDLRLRARELPALQPGEVLVRNEFMAVDPAMRLRMDRRRAGRLAYPEGEAVGAKAVGTVQESAADGIPVGARVVTFLGFRDFAVARADALDVVDDLVGDLPPENALTALGNPGLTAWVGLTVIADLQAGETLLVSSAAGGIGSLAVQIGRLRGARVIGSAGTEDKVRWITEELGADSAFDYHAESPGAPLDRLAPDGLDVYFDNTGGPLLEAAVPRMRRLGRIAHCGSVSGYDGGGSPLRIDDVAQIVLNSLTLRGYIVDEHRAIWPRALEELRTWLAEGHLRAPHTVVDGLDSVPEALADVLRPGATHRGKLLVRLDVARP</sequence>
<dbReference type="PANTHER" id="PTHR43205">
    <property type="entry name" value="PROSTAGLANDIN REDUCTASE"/>
    <property type="match status" value="1"/>
</dbReference>
<evidence type="ECO:0000259" key="2">
    <source>
        <dbReference type="SMART" id="SM00829"/>
    </source>
</evidence>
<evidence type="ECO:0000313" key="3">
    <source>
        <dbReference type="EMBL" id="NYD39818.1"/>
    </source>
</evidence>
<dbReference type="InterPro" id="IPR002364">
    <property type="entry name" value="Quin_OxRdtase/zeta-crystal_CS"/>
</dbReference>
<dbReference type="SUPFAM" id="SSF51735">
    <property type="entry name" value="NAD(P)-binding Rossmann-fold domains"/>
    <property type="match status" value="1"/>
</dbReference>
<reference evidence="3 4" key="1">
    <citation type="submission" date="2020-07" db="EMBL/GenBank/DDBJ databases">
        <title>Sequencing the genomes of 1000 actinobacteria strains.</title>
        <authorList>
            <person name="Klenk H.-P."/>
        </authorList>
    </citation>
    <scope>NUCLEOTIDE SEQUENCE [LARGE SCALE GENOMIC DNA]</scope>
    <source>
        <strain evidence="3 4">DSM 45772</strain>
    </source>
</reference>
<keyword evidence="4" id="KW-1185">Reference proteome</keyword>
<dbReference type="AlphaFoldDB" id="A0A7Y9J906"/>
<dbReference type="InterPro" id="IPR045010">
    <property type="entry name" value="MDR_fam"/>
</dbReference>
<dbReference type="SUPFAM" id="SSF50129">
    <property type="entry name" value="GroES-like"/>
    <property type="match status" value="1"/>
</dbReference>
<protein>
    <recommendedName>
        <fullName evidence="2">Enoyl reductase (ER) domain-containing protein</fullName>
    </recommendedName>
</protein>
<keyword evidence="1" id="KW-0560">Oxidoreductase</keyword>
<dbReference type="PROSITE" id="PS01162">
    <property type="entry name" value="QOR_ZETA_CRYSTAL"/>
    <property type="match status" value="1"/>
</dbReference>
<dbReference type="GO" id="GO:0016628">
    <property type="term" value="F:oxidoreductase activity, acting on the CH-CH group of donors, NAD or NADP as acceptor"/>
    <property type="evidence" value="ECO:0007669"/>
    <property type="project" value="InterPro"/>
</dbReference>
<dbReference type="PANTHER" id="PTHR43205:SF7">
    <property type="entry name" value="PROSTAGLANDIN REDUCTASE 1"/>
    <property type="match status" value="1"/>
</dbReference>
<dbReference type="Gene3D" id="3.40.50.720">
    <property type="entry name" value="NAD(P)-binding Rossmann-like Domain"/>
    <property type="match status" value="1"/>
</dbReference>
<dbReference type="Pfam" id="PF00107">
    <property type="entry name" value="ADH_zinc_N"/>
    <property type="match status" value="1"/>
</dbReference>
<dbReference type="GO" id="GO:0008270">
    <property type="term" value="F:zinc ion binding"/>
    <property type="evidence" value="ECO:0007669"/>
    <property type="project" value="InterPro"/>
</dbReference>
<evidence type="ECO:0000313" key="4">
    <source>
        <dbReference type="Proteomes" id="UP000535890"/>
    </source>
</evidence>
<feature type="domain" description="Enoyl reductase (ER)" evidence="2">
    <location>
        <begin position="24"/>
        <end position="341"/>
    </location>
</feature>
<proteinExistence type="predicted"/>
<dbReference type="SMART" id="SM00829">
    <property type="entry name" value="PKS_ER"/>
    <property type="match status" value="1"/>
</dbReference>
<dbReference type="InterPro" id="IPR011032">
    <property type="entry name" value="GroES-like_sf"/>
</dbReference>
<dbReference type="InterPro" id="IPR013149">
    <property type="entry name" value="ADH-like_C"/>
</dbReference>
<evidence type="ECO:0000256" key="1">
    <source>
        <dbReference type="ARBA" id="ARBA00023002"/>
    </source>
</evidence>
<dbReference type="InterPro" id="IPR041694">
    <property type="entry name" value="ADH_N_2"/>
</dbReference>